<dbReference type="InterPro" id="IPR003961">
    <property type="entry name" value="FN3_dom"/>
</dbReference>
<dbReference type="SUPFAM" id="SSF49265">
    <property type="entry name" value="Fibronectin type III"/>
    <property type="match status" value="1"/>
</dbReference>
<reference evidence="3" key="2">
    <citation type="submission" date="2023-03" db="EMBL/GenBank/DDBJ databases">
        <authorList>
            <person name="Inwood S.N."/>
            <person name="Skelly J.G."/>
            <person name="Guhlin J."/>
            <person name="Harrop T.W.R."/>
            <person name="Goldson S.G."/>
            <person name="Dearden P.K."/>
        </authorList>
    </citation>
    <scope>NUCLEOTIDE SEQUENCE</scope>
    <source>
        <strain evidence="3">Irish</strain>
        <tissue evidence="3">Whole body</tissue>
    </source>
</reference>
<dbReference type="Proteomes" id="UP001168990">
    <property type="component" value="Unassembled WGS sequence"/>
</dbReference>
<comment type="caution">
    <text evidence="3">The sequence shown here is derived from an EMBL/GenBank/DDBJ whole genome shotgun (WGS) entry which is preliminary data.</text>
</comment>
<feature type="region of interest" description="Disordered" evidence="1">
    <location>
        <begin position="689"/>
        <end position="740"/>
    </location>
</feature>
<accession>A0AA39F8D1</accession>
<feature type="region of interest" description="Disordered" evidence="1">
    <location>
        <begin position="452"/>
        <end position="542"/>
    </location>
</feature>
<proteinExistence type="predicted"/>
<evidence type="ECO:0000259" key="2">
    <source>
        <dbReference type="PROSITE" id="PS50853"/>
    </source>
</evidence>
<feature type="region of interest" description="Disordered" evidence="1">
    <location>
        <begin position="42"/>
        <end position="161"/>
    </location>
</feature>
<dbReference type="Gene3D" id="2.60.40.10">
    <property type="entry name" value="Immunoglobulins"/>
    <property type="match status" value="1"/>
</dbReference>
<evidence type="ECO:0000313" key="4">
    <source>
        <dbReference type="Proteomes" id="UP001168990"/>
    </source>
</evidence>
<organism evidence="3 4">
    <name type="scientific">Microctonus aethiopoides</name>
    <dbReference type="NCBI Taxonomy" id="144406"/>
    <lineage>
        <taxon>Eukaryota</taxon>
        <taxon>Metazoa</taxon>
        <taxon>Ecdysozoa</taxon>
        <taxon>Arthropoda</taxon>
        <taxon>Hexapoda</taxon>
        <taxon>Insecta</taxon>
        <taxon>Pterygota</taxon>
        <taxon>Neoptera</taxon>
        <taxon>Endopterygota</taxon>
        <taxon>Hymenoptera</taxon>
        <taxon>Apocrita</taxon>
        <taxon>Ichneumonoidea</taxon>
        <taxon>Braconidae</taxon>
        <taxon>Euphorinae</taxon>
        <taxon>Microctonus</taxon>
    </lineage>
</organism>
<name>A0AA39F8D1_9HYME</name>
<dbReference type="InterPro" id="IPR036116">
    <property type="entry name" value="FN3_sf"/>
</dbReference>
<feature type="compositionally biased region" description="Polar residues" evidence="1">
    <location>
        <begin position="99"/>
        <end position="151"/>
    </location>
</feature>
<keyword evidence="4" id="KW-1185">Reference proteome</keyword>
<dbReference type="GO" id="GO:0005667">
    <property type="term" value="C:transcription regulator complex"/>
    <property type="evidence" value="ECO:0007669"/>
    <property type="project" value="TreeGrafter"/>
</dbReference>
<feature type="compositionally biased region" description="Basic and acidic residues" evidence="1">
    <location>
        <begin position="292"/>
        <end position="305"/>
    </location>
</feature>
<dbReference type="InterPro" id="IPR013783">
    <property type="entry name" value="Ig-like_fold"/>
</dbReference>
<evidence type="ECO:0000256" key="1">
    <source>
        <dbReference type="SAM" id="MobiDB-lite"/>
    </source>
</evidence>
<dbReference type="EMBL" id="JAQQBS010001422">
    <property type="protein sequence ID" value="KAK0164825.1"/>
    <property type="molecule type" value="Genomic_DNA"/>
</dbReference>
<dbReference type="GO" id="GO:0003712">
    <property type="term" value="F:transcription coregulator activity"/>
    <property type="evidence" value="ECO:0007669"/>
    <property type="project" value="TreeGrafter"/>
</dbReference>
<dbReference type="AlphaFoldDB" id="A0AA39F8D1"/>
<protein>
    <recommendedName>
        <fullName evidence="2">Fibronectin type-III domain-containing protein</fullName>
    </recommendedName>
</protein>
<dbReference type="Pfam" id="PF16794">
    <property type="entry name" value="fn3_4"/>
    <property type="match status" value="1"/>
</dbReference>
<dbReference type="GO" id="GO:0006355">
    <property type="term" value="P:regulation of DNA-templated transcription"/>
    <property type="evidence" value="ECO:0007669"/>
    <property type="project" value="TreeGrafter"/>
</dbReference>
<feature type="region of interest" description="Disordered" evidence="1">
    <location>
        <begin position="265"/>
        <end position="385"/>
    </location>
</feature>
<feature type="compositionally biased region" description="Basic and acidic residues" evidence="1">
    <location>
        <begin position="476"/>
        <end position="504"/>
    </location>
</feature>
<dbReference type="InterPro" id="IPR026085">
    <property type="entry name" value="ATF7-int"/>
</dbReference>
<feature type="compositionally biased region" description="Polar residues" evidence="1">
    <location>
        <begin position="355"/>
        <end position="364"/>
    </location>
</feature>
<sequence>MESVDTSTMHVTETKIICPTLPGACNGGGEISKKLEEELLYGVTEEDGDEDDAQSDDSLRLRLSDDDVDAEDNGASLPIDNQLDKSESTEPLAIKNASLKDNSSPVNNNIQNDIKPTIADNNTHQLIESKSPTDKLNVSLNQPDTSSPSHDIQNEPKENGIIDKDNETTLITNEVTDSINAQNDDTNEKVVDKPNAEEFNVPITGDKVDDNVSEKSIEKNVEDEQLNEVNSINETIKDAHSSVSDTMLNTVDNLPKSDIIVKTELPFQDDQDDAVNTENEQMLVDNDNPKGYSEKELDDVNKIDKEQDDSNVENHTTSANIQHDDEKVNKSVIKRPRSESDDENSVSKKMPPQDSVMNEPSLVNNEEVKRASTTPVPSTTEMDSNLKAIVVEDKTVKQKPIIDSENSNNINVKLESVEEKSVLSIDILDEDDEHLNQEDEKLEITAVIPSTDLSTSSKCRRRKRKINSPSDVNSGQEKENVRQRRETAQKAEEIIRKRFLHNESDSDSSDNVRSYVKNKLPNTSLKRASTNTPSENSVKKPKKDAIEITALETNEMIKSTKNHKTLEQVRKFFWKDEKKSLSKFTQEELEEILIQKVIETITMRDEIGKLREQAKISERNQEATRLKCQQLSKQIKDFEMVLTRFSADRRTGDKNIPPIKINRSVGLQVNFLTDHGVQNLRQLQQNLKSNPTVVNGGNSSNKQSVEATNSVSNGRKGIKVRSPRRPSDAPPVSPTVSTASTQIHLPITSTPVTPPTLVVSKTTDNHPIINPATHVVSQQGTITLNGALTTTARNQPKILNTRSNNKTENLIDLTGEEEKTKHVILPPLTAISTASNSAAVPKTPPRYQRVIQPAPSNITIAQSAIKLVQSGDKPMPAALVNNMNAPRLAFVMHGVMGQPQLLIPSKTNPIRPAVTTNNMSNNRASYPITYTGVQAISNGAVRVVPTTTTVSVQKLRHPAPLPGVTNYPVNAALKLPPPAPALKISRVANGIVLSWNMKISNEYAEIASYQLYAYQEIAGVPPTTSMWKKVGDVRALPLPMACTLTQFSEGNNYYFAVRAVDTHSRFGQYSQPGNISL</sequence>
<feature type="compositionally biased region" description="Polar residues" evidence="1">
    <location>
        <begin position="520"/>
        <end position="536"/>
    </location>
</feature>
<dbReference type="GO" id="GO:0005634">
    <property type="term" value="C:nucleus"/>
    <property type="evidence" value="ECO:0007669"/>
    <property type="project" value="TreeGrafter"/>
</dbReference>
<reference evidence="3" key="1">
    <citation type="journal article" date="2023" name="bioRxiv">
        <title>Scaffold-level genome assemblies of two parasitoid biocontrol wasps reveal the parthenogenesis mechanism and an associated novel virus.</title>
        <authorList>
            <person name="Inwood S."/>
            <person name="Skelly J."/>
            <person name="Guhlin J."/>
            <person name="Harrop T."/>
            <person name="Goldson S."/>
            <person name="Dearden P."/>
        </authorList>
    </citation>
    <scope>NUCLEOTIDE SEQUENCE</scope>
    <source>
        <strain evidence="3">Irish</strain>
        <tissue evidence="3">Whole body</tissue>
    </source>
</reference>
<feature type="compositionally biased region" description="Polar residues" evidence="1">
    <location>
        <begin position="689"/>
        <end position="713"/>
    </location>
</feature>
<dbReference type="PANTHER" id="PTHR23210:SF26">
    <property type="entry name" value="ACTIVATING TRANSCRIPTION FACTOR 7-INTERACTING PROTEIN 1"/>
    <property type="match status" value="1"/>
</dbReference>
<feature type="compositionally biased region" description="Basic and acidic residues" evidence="1">
    <location>
        <begin position="152"/>
        <end position="161"/>
    </location>
</feature>
<dbReference type="InterPro" id="IPR056565">
    <property type="entry name" value="Fn3_ATF7IP"/>
</dbReference>
<dbReference type="PANTHER" id="PTHR23210">
    <property type="entry name" value="ACTIVATING TRANSCRIPTION FACTOR 7 INTERACTING PROTEIN"/>
    <property type="match status" value="1"/>
</dbReference>
<feature type="compositionally biased region" description="Polar residues" evidence="1">
    <location>
        <begin position="371"/>
        <end position="383"/>
    </location>
</feature>
<dbReference type="PROSITE" id="PS50853">
    <property type="entry name" value="FN3"/>
    <property type="match status" value="1"/>
</dbReference>
<evidence type="ECO:0000313" key="3">
    <source>
        <dbReference type="EMBL" id="KAK0164825.1"/>
    </source>
</evidence>
<feature type="compositionally biased region" description="Acidic residues" evidence="1">
    <location>
        <begin position="44"/>
        <end position="55"/>
    </location>
</feature>
<feature type="domain" description="Fibronectin type-III" evidence="2">
    <location>
        <begin position="976"/>
        <end position="1077"/>
    </location>
</feature>
<gene>
    <name evidence="3" type="ORF">PV328_003398</name>
</gene>